<accession>A0ABD7LHC5</accession>
<evidence type="ECO:0000313" key="2">
    <source>
        <dbReference type="Proteomes" id="UP000196218"/>
    </source>
</evidence>
<comment type="caution">
    <text evidence="1">The sequence shown here is derived from an EMBL/GenBank/DDBJ whole genome shotgun (WGS) entry which is preliminary data.</text>
</comment>
<dbReference type="EMBL" id="FKJW01000003">
    <property type="protein sequence ID" value="SAK16951.1"/>
    <property type="molecule type" value="Genomic_DNA"/>
</dbReference>
<dbReference type="RefSeq" id="WP_140402284.1">
    <property type="nucleotide sequence ID" value="NZ_CADFGW010000024.1"/>
</dbReference>
<name>A0ABD7LHC5_9BURK</name>
<organism evidence="1 2">
    <name type="scientific">Burkholderia multivorans</name>
    <dbReference type="NCBI Taxonomy" id="87883"/>
    <lineage>
        <taxon>Bacteria</taxon>
        <taxon>Pseudomonadati</taxon>
        <taxon>Pseudomonadota</taxon>
        <taxon>Betaproteobacteria</taxon>
        <taxon>Burkholderiales</taxon>
        <taxon>Burkholderiaceae</taxon>
        <taxon>Burkholderia</taxon>
        <taxon>Burkholderia cepacia complex</taxon>
    </lineage>
</organism>
<reference evidence="1 2" key="1">
    <citation type="submission" date="2016-04" db="EMBL/GenBank/DDBJ databases">
        <authorList>
            <person name="Peeters C."/>
        </authorList>
    </citation>
    <scope>NUCLEOTIDE SEQUENCE [LARGE SCALE GENOMIC DNA]</scope>
    <source>
        <strain evidence="1">LMG 29311</strain>
    </source>
</reference>
<dbReference type="AlphaFoldDB" id="A0ABD7LHC5"/>
<evidence type="ECO:0000313" key="1">
    <source>
        <dbReference type="EMBL" id="SAK16951.1"/>
    </source>
</evidence>
<sequence>MGSLVNLPGVAAGRIDNVPFFRSPAQAMRLLRQHRACTDAGDHEAVSIWRADDGKWNCLFSRRHVDIEHSTFAFKKHVRAWLETWHPKINGDQR</sequence>
<gene>
    <name evidence="1" type="ORF">UA18_01683</name>
</gene>
<protein>
    <submittedName>
        <fullName evidence="1">Uncharacterized protein</fullName>
    </submittedName>
</protein>
<proteinExistence type="predicted"/>
<dbReference type="Proteomes" id="UP000196218">
    <property type="component" value="Unassembled WGS sequence"/>
</dbReference>